<keyword evidence="1" id="KW-0175">Coiled coil</keyword>
<feature type="region of interest" description="Disordered" evidence="2">
    <location>
        <begin position="1621"/>
        <end position="1667"/>
    </location>
</feature>
<dbReference type="InterPro" id="IPR015915">
    <property type="entry name" value="Kelch-typ_b-propeller"/>
</dbReference>
<dbReference type="SUPFAM" id="SSF90257">
    <property type="entry name" value="Myosin rod fragments"/>
    <property type="match status" value="1"/>
</dbReference>
<feature type="compositionally biased region" description="Polar residues" evidence="2">
    <location>
        <begin position="741"/>
        <end position="750"/>
    </location>
</feature>
<feature type="region of interest" description="Disordered" evidence="2">
    <location>
        <begin position="208"/>
        <end position="302"/>
    </location>
</feature>
<dbReference type="OrthoDB" id="45365at2759"/>
<feature type="compositionally biased region" description="Basic and acidic residues" evidence="2">
    <location>
        <begin position="238"/>
        <end position="252"/>
    </location>
</feature>
<feature type="compositionally biased region" description="Low complexity" evidence="2">
    <location>
        <begin position="1444"/>
        <end position="1463"/>
    </location>
</feature>
<protein>
    <submittedName>
        <fullName evidence="3">Negative regulator of mitotic exit</fullName>
    </submittedName>
</protein>
<comment type="caution">
    <text evidence="3">The sequence shown here is derived from an EMBL/GenBank/DDBJ whole genome shotgun (WGS) entry which is preliminary data.</text>
</comment>
<feature type="coiled-coil region" evidence="1">
    <location>
        <begin position="560"/>
        <end position="594"/>
    </location>
</feature>
<organism evidence="3 4">
    <name type="scientific">Linnemannia gamsii</name>
    <dbReference type="NCBI Taxonomy" id="64522"/>
    <lineage>
        <taxon>Eukaryota</taxon>
        <taxon>Fungi</taxon>
        <taxon>Fungi incertae sedis</taxon>
        <taxon>Mucoromycota</taxon>
        <taxon>Mortierellomycotina</taxon>
        <taxon>Mortierellomycetes</taxon>
        <taxon>Mortierellales</taxon>
        <taxon>Mortierellaceae</taxon>
        <taxon>Linnemannia</taxon>
    </lineage>
</organism>
<feature type="region of interest" description="Disordered" evidence="2">
    <location>
        <begin position="362"/>
        <end position="551"/>
    </location>
</feature>
<feature type="region of interest" description="Disordered" evidence="2">
    <location>
        <begin position="741"/>
        <end position="763"/>
    </location>
</feature>
<feature type="compositionally biased region" description="Low complexity" evidence="2">
    <location>
        <begin position="362"/>
        <end position="374"/>
    </location>
</feature>
<dbReference type="Gene3D" id="2.120.10.80">
    <property type="entry name" value="Kelch-type beta propeller"/>
    <property type="match status" value="1"/>
</dbReference>
<dbReference type="GO" id="GO:0061245">
    <property type="term" value="P:establishment or maintenance of bipolar cell polarity"/>
    <property type="evidence" value="ECO:0007669"/>
    <property type="project" value="TreeGrafter"/>
</dbReference>
<name>A0A9P6RJ57_9FUNG</name>
<feature type="compositionally biased region" description="Polar residues" evidence="2">
    <location>
        <begin position="1478"/>
        <end position="1487"/>
    </location>
</feature>
<feature type="compositionally biased region" description="Polar residues" evidence="2">
    <location>
        <begin position="208"/>
        <end position="218"/>
    </location>
</feature>
<feature type="compositionally biased region" description="Basic and acidic residues" evidence="2">
    <location>
        <begin position="1641"/>
        <end position="1654"/>
    </location>
</feature>
<dbReference type="PANTHER" id="PTHR23244">
    <property type="entry name" value="KELCH REPEAT DOMAIN"/>
    <property type="match status" value="1"/>
</dbReference>
<evidence type="ECO:0000256" key="2">
    <source>
        <dbReference type="SAM" id="MobiDB-lite"/>
    </source>
</evidence>
<feature type="coiled-coil region" evidence="1">
    <location>
        <begin position="1175"/>
        <end position="1314"/>
    </location>
</feature>
<keyword evidence="4" id="KW-1185">Reference proteome</keyword>
<sequence length="1667" mass="182170">MYIFGGQVDNYYLGDIVAMDMKTITQNPRWEVIEAQTESPPARSGHSAAVYDGKIYIFGGADADYFYNDIWCFDTRALTWTPIPASGYLPTGRHGHSCTIVDGVLYIFGGSSPDGSDLNDAYAFRIHERRWYLFQHVGPAPSPRSGHTMCTVKDRIFIIGGESEQNSAEDPAQIYYLEIPKIRFSDSQPVAAPRQVSSAKLVPNRLNDSMGQQQQIQEDSAVESESERNSGQPPAPGRPERPDRPARPDRPMTQRPQSPATFSKGPPNSNNSNLPASQLGQRPLAMGTPPARGASSGFQNNQDQQDYQEEGLSIATRLQTLKEDVTTGYGSAVVVGIASPVSTQNVNRKTFHQLANNTLPAAAAAAGSGPNTSPQRVLNGPSDSPMVSNQTMPNPGDETNPPLMRPDRRTMNGVAPAVSAGRDDMSPYAMDVITPAPSSKNNQQGGGASGPYTPPPPGANSAATSAGASPLLPPPGTRQLPPPPNTPSPPVSAQIVLPPGAEKKTGAMPPPPHQALPPTTSNRSPSPAPARAYARTTPTPPPAIGSSEAGAMSPTDIARVKQLESQAESAREANERLLQQMRDRDDELARMKRRENWLVAEVILARQNGSSAAGCSDQAVHMNNKRLSMADLEKDLENQQLQGHQLMITRALVKVKEDLRHAKMSIATQAQTASFKIKEAERVRTGALQEAAYLKAKLSSLSNAHHDPGTLAKVEMERAADLEKRLTLALAELETVESQYAKTQESLQQERMTRHAAEERSNGSTILAEQAQAAHTRALAELASLHSRAAAAEAESREYATQLAESQAGFSGHQSQSSGMMEKITDLKQQVEELQTALHRTQMAYAAANERAVRAETICDDSSEKLEKLESLRTEMASELTRSKNETERLQSKVEELEGRWQISKDEVVTLRKLVEDGLGAFHPRGQPPQSPERKHDSIAILSTVSKVSELEHELSSLKTLHKNSQAAASKSAAALAEAMIELSQLEQSSMKARAESLALQKMLADEREGSSLLRNELNKVEQDLETKINELENNEVQLGLLKDVMREKGIMAEDVMQQVAARGSGDYAATMERKVRESEGRIRALEKELEETQDHFTQQLEAFEAQRQATVQHSEKTGVLLRKMKNDLAATMKEKESAESQLEALQETHAHCGELTASRNGHAAEESRKLAGQVDELQNRLMESEMHSTELTQKVLSMTERMEELETLNEAISEEIESMQVQSEKFKTHASNQEMSLKSDIERLVNEVHQAQAAAAAAASSNNNAAANAELVASLERQCRGLEQQLKKAQEAIQILEGDNSVLEARLQDSEKKVTLLLEDMQNHLTDPSQPASPVSSINFVGIHQQLNHQFPVTSLSSPTAPSPHTQRVRNNGSVASNDRNGGGSSPHQGSGTGSPHHGGRTSANGHSPSGLQINKNGTGPAAVNQRASPNLYTINPRSNSRQQTQSRQQQYQQQQQQQQQQLDDDDDAYAYGGLQQPHQQQTNGGYMQGHTIMEEDVNSRSYRDSVDSITRELEMLKVPWNKNTHGGTGQSGPDATRSSPLRQQQQQQPPQQKQQQQQAYQGNYYGNGHGMNGQNNGQVNGNSNGHHQQQQQYMYNANDDSEDEGSDGISYLAHLQQRAAPAGVKGGQKVNGVVGDTHSSNDRSPSRLKEYEQMIDEIENSRKRH</sequence>
<dbReference type="InterPro" id="IPR006652">
    <property type="entry name" value="Kelch_1"/>
</dbReference>
<feature type="compositionally biased region" description="Low complexity" evidence="2">
    <location>
        <begin position="459"/>
        <end position="470"/>
    </location>
</feature>
<proteinExistence type="predicted"/>
<accession>A0A9P6RJ57</accession>
<dbReference type="SUPFAM" id="SSF117281">
    <property type="entry name" value="Kelch motif"/>
    <property type="match status" value="1"/>
</dbReference>
<feature type="compositionally biased region" description="Pro residues" evidence="2">
    <location>
        <begin position="471"/>
        <end position="490"/>
    </location>
</feature>
<feature type="compositionally biased region" description="Low complexity" evidence="2">
    <location>
        <begin position="1545"/>
        <end position="1566"/>
    </location>
</feature>
<feature type="compositionally biased region" description="Polar residues" evidence="2">
    <location>
        <begin position="1354"/>
        <end position="1391"/>
    </location>
</feature>
<feature type="coiled-coil region" evidence="1">
    <location>
        <begin position="817"/>
        <end position="900"/>
    </location>
</feature>
<dbReference type="Proteomes" id="UP000823405">
    <property type="component" value="Unassembled WGS sequence"/>
</dbReference>
<feature type="region of interest" description="Disordered" evidence="2">
    <location>
        <begin position="1354"/>
        <end position="1488"/>
    </location>
</feature>
<gene>
    <name evidence="3" type="primary">KEL2_1</name>
    <name evidence="3" type="ORF">BGZ97_001326</name>
</gene>
<dbReference type="SMART" id="SM00612">
    <property type="entry name" value="Kelch"/>
    <property type="match status" value="2"/>
</dbReference>
<feature type="compositionally biased region" description="Polar residues" evidence="2">
    <location>
        <begin position="1427"/>
        <end position="1443"/>
    </location>
</feature>
<evidence type="ECO:0000256" key="1">
    <source>
        <dbReference type="SAM" id="Coils"/>
    </source>
</evidence>
<reference evidence="3" key="1">
    <citation type="journal article" date="2020" name="Fungal Divers.">
        <title>Resolving the Mortierellaceae phylogeny through synthesis of multi-gene phylogenetics and phylogenomics.</title>
        <authorList>
            <person name="Vandepol N."/>
            <person name="Liber J."/>
            <person name="Desiro A."/>
            <person name="Na H."/>
            <person name="Kennedy M."/>
            <person name="Barry K."/>
            <person name="Grigoriev I.V."/>
            <person name="Miller A.N."/>
            <person name="O'Donnell K."/>
            <person name="Stajich J.E."/>
            <person name="Bonito G."/>
        </authorList>
    </citation>
    <scope>NUCLEOTIDE SEQUENCE</scope>
    <source>
        <strain evidence="3">NVP60</strain>
    </source>
</reference>
<feature type="region of interest" description="Disordered" evidence="2">
    <location>
        <begin position="1519"/>
        <end position="1590"/>
    </location>
</feature>
<dbReference type="GO" id="GO:0051285">
    <property type="term" value="C:cell cortex of cell tip"/>
    <property type="evidence" value="ECO:0007669"/>
    <property type="project" value="TreeGrafter"/>
</dbReference>
<feature type="compositionally biased region" description="Low complexity" evidence="2">
    <location>
        <begin position="516"/>
        <end position="537"/>
    </location>
</feature>
<feature type="coiled-coil region" evidence="1">
    <location>
        <begin position="1069"/>
        <end position="1149"/>
    </location>
</feature>
<feature type="coiled-coil region" evidence="1">
    <location>
        <begin position="948"/>
        <end position="1038"/>
    </location>
</feature>
<feature type="compositionally biased region" description="Polar residues" evidence="2">
    <location>
        <begin position="1523"/>
        <end position="1544"/>
    </location>
</feature>
<feature type="compositionally biased region" description="Basic and acidic residues" evidence="2">
    <location>
        <begin position="751"/>
        <end position="761"/>
    </location>
</feature>
<dbReference type="EMBL" id="JAAAIN010000127">
    <property type="protein sequence ID" value="KAG0319837.1"/>
    <property type="molecule type" value="Genomic_DNA"/>
</dbReference>
<feature type="compositionally biased region" description="Polar residues" evidence="2">
    <location>
        <begin position="381"/>
        <end position="393"/>
    </location>
</feature>
<evidence type="ECO:0000313" key="4">
    <source>
        <dbReference type="Proteomes" id="UP000823405"/>
    </source>
</evidence>
<feature type="compositionally biased region" description="Polar residues" evidence="2">
    <location>
        <begin position="1403"/>
        <end position="1419"/>
    </location>
</feature>
<dbReference type="PANTHER" id="PTHR23244:SF456">
    <property type="entry name" value="MULTIPLE EPIDERMAL GROWTH FACTOR-LIKE DOMAINS PROTEIN 8"/>
    <property type="match status" value="1"/>
</dbReference>
<dbReference type="Pfam" id="PF24681">
    <property type="entry name" value="Kelch_KLHDC2_KLHL20_DRC7"/>
    <property type="match status" value="1"/>
</dbReference>
<evidence type="ECO:0000313" key="3">
    <source>
        <dbReference type="EMBL" id="KAG0319837.1"/>
    </source>
</evidence>
<feature type="compositionally biased region" description="Low complexity" evidence="2">
    <location>
        <begin position="1574"/>
        <end position="1590"/>
    </location>
</feature>